<reference evidence="8 9" key="1">
    <citation type="submission" date="2022-01" db="EMBL/GenBank/DDBJ databases">
        <title>Desulfofustis limnae sp. nov., a novel mesophilic sulfate-reducing bacterium isolated from marsh soil.</title>
        <authorList>
            <person name="Watanabe M."/>
            <person name="Takahashi A."/>
            <person name="Kojima H."/>
            <person name="Fukui M."/>
        </authorList>
    </citation>
    <scope>NUCLEOTIDE SEQUENCE [LARGE SCALE GENOMIC DNA]</scope>
    <source>
        <strain evidence="8 9">PPLL</strain>
    </source>
</reference>
<dbReference type="InterPro" id="IPR020057">
    <property type="entry name" value="Ribosomal_bL25_b-dom"/>
</dbReference>
<evidence type="ECO:0000256" key="2">
    <source>
        <dbReference type="ARBA" id="ARBA00022884"/>
    </source>
</evidence>
<proteinExistence type="inferred from homology"/>
<sequence length="184" mass="19848">MIRKELTAVVRKSFGKGPMRRLRAAGNTPAIAYGGGKEALPLQFETKVLFQELVDLQGRNAVLTLKIDNGSERHVVVREIQADPVRDTLYHADFQEIDLDKEAVFTVPLEFVGKAKGVDFGGIQVIENNTIQLKGQPLSIPDSCQIDVRPLAIGDKVTAGQIALPQGASLVSDADTVCVTISAP</sequence>
<dbReference type="Proteomes" id="UP000830055">
    <property type="component" value="Chromosome"/>
</dbReference>
<comment type="subunit">
    <text evidence="5">Part of the 50S ribosomal subunit; part of the 5S rRNA/L5/L18/L25 subcomplex. Contacts the 5S rRNA. Binds to the 5S rRNA independently of L5 and L18.</text>
</comment>
<dbReference type="GO" id="GO:0005840">
    <property type="term" value="C:ribosome"/>
    <property type="evidence" value="ECO:0007669"/>
    <property type="project" value="UniProtKB-KW"/>
</dbReference>
<dbReference type="NCBIfam" id="TIGR00731">
    <property type="entry name" value="bL25_bact_ctc"/>
    <property type="match status" value="1"/>
</dbReference>
<dbReference type="InterPro" id="IPR037121">
    <property type="entry name" value="Ribosomal_bL25_C"/>
</dbReference>
<dbReference type="InterPro" id="IPR011035">
    <property type="entry name" value="Ribosomal_bL25/Gln-tRNA_synth"/>
</dbReference>
<dbReference type="PANTHER" id="PTHR33284">
    <property type="entry name" value="RIBOSOMAL PROTEIN L25/GLN-TRNA SYNTHETASE, ANTI-CODON-BINDING DOMAIN-CONTAINING PROTEIN"/>
    <property type="match status" value="1"/>
</dbReference>
<comment type="function">
    <text evidence="5">This is one of the proteins that binds to the 5S RNA in the ribosome where it forms part of the central protuberance.</text>
</comment>
<dbReference type="PANTHER" id="PTHR33284:SF1">
    <property type="entry name" value="RIBOSOMAL PROTEIN L25_GLN-TRNA SYNTHETASE, ANTI-CODON-BINDING DOMAIN-CONTAINING PROTEIN"/>
    <property type="match status" value="1"/>
</dbReference>
<dbReference type="Gene3D" id="2.40.240.10">
    <property type="entry name" value="Ribosomal Protein L25, Chain P"/>
    <property type="match status" value="1"/>
</dbReference>
<evidence type="ECO:0000256" key="3">
    <source>
        <dbReference type="ARBA" id="ARBA00022980"/>
    </source>
</evidence>
<dbReference type="CDD" id="cd00495">
    <property type="entry name" value="Ribosomal_L25_TL5_CTC"/>
    <property type="match status" value="1"/>
</dbReference>
<dbReference type="RefSeq" id="WP_284154557.1">
    <property type="nucleotide sequence ID" value="NZ_AP025516.1"/>
</dbReference>
<evidence type="ECO:0000313" key="9">
    <source>
        <dbReference type="Proteomes" id="UP000830055"/>
    </source>
</evidence>
<evidence type="ECO:0000259" key="6">
    <source>
        <dbReference type="Pfam" id="PF01386"/>
    </source>
</evidence>
<dbReference type="Gene3D" id="2.170.120.20">
    <property type="entry name" value="Ribosomal protein L25, beta domain"/>
    <property type="match status" value="1"/>
</dbReference>
<evidence type="ECO:0000256" key="4">
    <source>
        <dbReference type="ARBA" id="ARBA00023274"/>
    </source>
</evidence>
<comment type="similarity">
    <text evidence="5">Belongs to the bacterial ribosomal protein bL25 family. CTC subfamily.</text>
</comment>
<feature type="domain" description="Large ribosomal subunit protein bL25 beta" evidence="7">
    <location>
        <begin position="105"/>
        <end position="184"/>
    </location>
</feature>
<evidence type="ECO:0000256" key="5">
    <source>
        <dbReference type="HAMAP-Rule" id="MF_01334"/>
    </source>
</evidence>
<dbReference type="Pfam" id="PF14693">
    <property type="entry name" value="Ribosomal_TL5_C"/>
    <property type="match status" value="1"/>
</dbReference>
<keyword evidence="4 5" id="KW-0687">Ribonucleoprotein</keyword>
<evidence type="ECO:0000313" key="8">
    <source>
        <dbReference type="EMBL" id="BDD87535.1"/>
    </source>
</evidence>
<keyword evidence="3 5" id="KW-0689">Ribosomal protein</keyword>
<dbReference type="InterPro" id="IPR029751">
    <property type="entry name" value="Ribosomal_L25_dom"/>
</dbReference>
<protein>
    <recommendedName>
        <fullName evidence="5">Large ribosomal subunit protein bL25</fullName>
    </recommendedName>
    <alternativeName>
        <fullName evidence="5">General stress protein CTC</fullName>
    </alternativeName>
</protein>
<dbReference type="EMBL" id="AP025516">
    <property type="protein sequence ID" value="BDD87535.1"/>
    <property type="molecule type" value="Genomic_DNA"/>
</dbReference>
<feature type="domain" description="Large ribosomal subunit protein bL25 L25" evidence="6">
    <location>
        <begin position="6"/>
        <end position="94"/>
    </location>
</feature>
<keyword evidence="1 5" id="KW-0699">rRNA-binding</keyword>
<dbReference type="InterPro" id="IPR001021">
    <property type="entry name" value="Ribosomal_bL25_long"/>
</dbReference>
<accession>A0ABN6M5P5</accession>
<dbReference type="InterPro" id="IPR020930">
    <property type="entry name" value="Ribosomal_uL5_bac-type"/>
</dbReference>
<dbReference type="HAMAP" id="MF_01334">
    <property type="entry name" value="Ribosomal_bL25_CTC"/>
    <property type="match status" value="1"/>
</dbReference>
<dbReference type="InterPro" id="IPR020056">
    <property type="entry name" value="Rbsml_bL25/Gln-tRNA_synth_N"/>
</dbReference>
<gene>
    <name evidence="5 8" type="primary">rplY</name>
    <name evidence="5" type="synonym">ctc</name>
    <name evidence="8" type="ORF">DPPLL_19000</name>
</gene>
<evidence type="ECO:0000259" key="7">
    <source>
        <dbReference type="Pfam" id="PF14693"/>
    </source>
</evidence>
<dbReference type="Pfam" id="PF01386">
    <property type="entry name" value="Ribosomal_L25p"/>
    <property type="match status" value="1"/>
</dbReference>
<keyword evidence="2 5" id="KW-0694">RNA-binding</keyword>
<keyword evidence="9" id="KW-1185">Reference proteome</keyword>
<evidence type="ECO:0000256" key="1">
    <source>
        <dbReference type="ARBA" id="ARBA00022730"/>
    </source>
</evidence>
<dbReference type="SUPFAM" id="SSF50715">
    <property type="entry name" value="Ribosomal protein L25-like"/>
    <property type="match status" value="1"/>
</dbReference>
<organism evidence="8 9">
    <name type="scientific">Desulfofustis limnaeus</name>
    <dbReference type="NCBI Taxonomy" id="2740163"/>
    <lineage>
        <taxon>Bacteria</taxon>
        <taxon>Pseudomonadati</taxon>
        <taxon>Thermodesulfobacteriota</taxon>
        <taxon>Desulfobulbia</taxon>
        <taxon>Desulfobulbales</taxon>
        <taxon>Desulfocapsaceae</taxon>
        <taxon>Desulfofustis</taxon>
    </lineage>
</organism>
<name>A0ABN6M5P5_9BACT</name>